<keyword evidence="1" id="KW-1133">Transmembrane helix</keyword>
<accession>A0A814V442</accession>
<dbReference type="Proteomes" id="UP000663891">
    <property type="component" value="Unassembled WGS sequence"/>
</dbReference>
<evidence type="ECO:0000313" key="2">
    <source>
        <dbReference type="EMBL" id="CAF1180374.1"/>
    </source>
</evidence>
<feature type="transmembrane region" description="Helical" evidence="1">
    <location>
        <begin position="296"/>
        <end position="322"/>
    </location>
</feature>
<dbReference type="OrthoDB" id="10008826at2759"/>
<feature type="transmembrane region" description="Helical" evidence="1">
    <location>
        <begin position="41"/>
        <end position="62"/>
    </location>
</feature>
<dbReference type="InterPro" id="IPR052954">
    <property type="entry name" value="GPCR-Ligand_Int"/>
</dbReference>
<dbReference type="EMBL" id="CAJNON010000300">
    <property type="protein sequence ID" value="CAF1180374.1"/>
    <property type="molecule type" value="Genomic_DNA"/>
</dbReference>
<feature type="transmembrane region" description="Helical" evidence="1">
    <location>
        <begin position="343"/>
        <end position="369"/>
    </location>
</feature>
<keyword evidence="1" id="KW-0812">Transmembrane</keyword>
<organism evidence="2 4">
    <name type="scientific">Adineta steineri</name>
    <dbReference type="NCBI Taxonomy" id="433720"/>
    <lineage>
        <taxon>Eukaryota</taxon>
        <taxon>Metazoa</taxon>
        <taxon>Spiralia</taxon>
        <taxon>Gnathifera</taxon>
        <taxon>Rotifera</taxon>
        <taxon>Eurotatoria</taxon>
        <taxon>Bdelloidea</taxon>
        <taxon>Adinetida</taxon>
        <taxon>Adinetidae</taxon>
        <taxon>Adineta</taxon>
    </lineage>
</organism>
<dbReference type="PANTHER" id="PTHR46641">
    <property type="entry name" value="FMRFAMIDE RECEPTOR-RELATED"/>
    <property type="match status" value="1"/>
</dbReference>
<feature type="transmembrane region" description="Helical" evidence="1">
    <location>
        <begin position="389"/>
        <end position="409"/>
    </location>
</feature>
<proteinExistence type="predicted"/>
<name>A0A814V442_9BILA</name>
<dbReference type="SUPFAM" id="SSF81321">
    <property type="entry name" value="Family A G protein-coupled receptor-like"/>
    <property type="match status" value="2"/>
</dbReference>
<evidence type="ECO:0000313" key="4">
    <source>
        <dbReference type="Proteomes" id="UP000663891"/>
    </source>
</evidence>
<feature type="transmembrane region" description="Helical" evidence="1">
    <location>
        <begin position="6"/>
        <end position="29"/>
    </location>
</feature>
<keyword evidence="1" id="KW-0472">Membrane</keyword>
<reference evidence="2" key="1">
    <citation type="submission" date="2021-02" db="EMBL/GenBank/DDBJ databases">
        <authorList>
            <person name="Nowell W R."/>
        </authorList>
    </citation>
    <scope>NUCLEOTIDE SEQUENCE</scope>
</reference>
<sequence length="492" mass="57684">MVDSSCTWIGILIILIGSIGNWLCICVFCRKRFRSSILTPFFVALLIADCIYLTFRVIKLLYYQHTLFDNFFSTLSCSSSLLTRMYGYFAQNAPQIFIPLCHYEFYIRFSLILMSFLAIQRAYDMFHSSYRILQRNPSTRSFAYILIISAFILAYLFEFFGLSIFCSYELSSNVAYEWYDYIRTHLSNETVGLITFLKNQSSNQSEIDCIINNDTVCSHEQQAEIVRHYFDKHQRPIVDLIHKVQSFTIGKKMGRNELRLKYHYHTCPFRMQPDFFLKIYDLLYSRSFGFNRYSTILVFGSIIPSIAAVIANAISLRYIIAIRTSVIEQTRASRRRTDETRRVIIIITIECLLAIISSWFVDIILSINYCSRSVAIGDDCPDFLRRSQTLQALCDLLNSMSNIILYCYAGRRFRHELRRMLQAWVLAIRKRTPCYCRIEWRKPVTNVKTYGDENYNAQSDSSTKPSKILKYPIEQKHDYIKLRVATYPTTVL</sequence>
<protein>
    <recommendedName>
        <fullName evidence="5">G-protein coupled receptors family 1 profile domain-containing protein</fullName>
    </recommendedName>
</protein>
<feature type="transmembrane region" description="Helical" evidence="1">
    <location>
        <begin position="143"/>
        <end position="165"/>
    </location>
</feature>
<evidence type="ECO:0000313" key="3">
    <source>
        <dbReference type="EMBL" id="CAF3716349.1"/>
    </source>
</evidence>
<dbReference type="AlphaFoldDB" id="A0A814V442"/>
<gene>
    <name evidence="3" type="ORF">OKA104_LOCUS13549</name>
    <name evidence="2" type="ORF">VCS650_LOCUS24453</name>
</gene>
<evidence type="ECO:0008006" key="5">
    <source>
        <dbReference type="Google" id="ProtNLM"/>
    </source>
</evidence>
<dbReference type="EMBL" id="CAJOAY010000687">
    <property type="protein sequence ID" value="CAF3716349.1"/>
    <property type="molecule type" value="Genomic_DNA"/>
</dbReference>
<feature type="transmembrane region" description="Helical" evidence="1">
    <location>
        <begin position="105"/>
        <end position="123"/>
    </location>
</feature>
<evidence type="ECO:0000256" key="1">
    <source>
        <dbReference type="SAM" id="Phobius"/>
    </source>
</evidence>
<dbReference type="Gene3D" id="1.20.1070.10">
    <property type="entry name" value="Rhodopsin 7-helix transmembrane proteins"/>
    <property type="match status" value="2"/>
</dbReference>
<dbReference type="PANTHER" id="PTHR46641:SF2">
    <property type="entry name" value="FMRFAMIDE RECEPTOR"/>
    <property type="match status" value="1"/>
</dbReference>
<dbReference type="Proteomes" id="UP000663881">
    <property type="component" value="Unassembled WGS sequence"/>
</dbReference>
<comment type="caution">
    <text evidence="2">The sequence shown here is derived from an EMBL/GenBank/DDBJ whole genome shotgun (WGS) entry which is preliminary data.</text>
</comment>